<reference evidence="8" key="1">
    <citation type="submission" date="2021-06" db="EMBL/GenBank/DDBJ databases">
        <authorList>
            <person name="Kallberg Y."/>
            <person name="Tangrot J."/>
            <person name="Rosling A."/>
        </authorList>
    </citation>
    <scope>NUCLEOTIDE SEQUENCE</scope>
    <source>
        <strain evidence="8">FL966</strain>
    </source>
</reference>
<dbReference type="Pfam" id="PF07690">
    <property type="entry name" value="MFS_1"/>
    <property type="match status" value="1"/>
</dbReference>
<protein>
    <submittedName>
        <fullName evidence="8">24071_t:CDS:1</fullName>
    </submittedName>
</protein>
<comment type="subcellular location">
    <subcellularLocation>
        <location evidence="1">Membrane</location>
        <topology evidence="1">Multi-pass membrane protein</topology>
    </subcellularLocation>
</comment>
<dbReference type="InterPro" id="IPR011701">
    <property type="entry name" value="MFS"/>
</dbReference>
<evidence type="ECO:0000256" key="2">
    <source>
        <dbReference type="ARBA" id="ARBA00022448"/>
    </source>
</evidence>
<name>A0A9N9N7G8_9GLOM</name>
<evidence type="ECO:0000313" key="8">
    <source>
        <dbReference type="EMBL" id="CAG8707929.1"/>
    </source>
</evidence>
<dbReference type="EMBL" id="CAJVQA010011515">
    <property type="protein sequence ID" value="CAG8707929.1"/>
    <property type="molecule type" value="Genomic_DNA"/>
</dbReference>
<feature type="region of interest" description="Disordered" evidence="6">
    <location>
        <begin position="1"/>
        <end position="42"/>
    </location>
</feature>
<dbReference type="Gene3D" id="1.20.1250.20">
    <property type="entry name" value="MFS general substrate transporter like domains"/>
    <property type="match status" value="1"/>
</dbReference>
<dbReference type="SUPFAM" id="SSF103473">
    <property type="entry name" value="MFS general substrate transporter"/>
    <property type="match status" value="1"/>
</dbReference>
<keyword evidence="5 7" id="KW-0472">Membrane</keyword>
<feature type="transmembrane region" description="Helical" evidence="7">
    <location>
        <begin position="240"/>
        <end position="259"/>
    </location>
</feature>
<dbReference type="GO" id="GO:0016020">
    <property type="term" value="C:membrane"/>
    <property type="evidence" value="ECO:0007669"/>
    <property type="project" value="UniProtKB-SubCell"/>
</dbReference>
<keyword evidence="4 7" id="KW-1133">Transmembrane helix</keyword>
<evidence type="ECO:0000256" key="7">
    <source>
        <dbReference type="SAM" id="Phobius"/>
    </source>
</evidence>
<evidence type="ECO:0000256" key="5">
    <source>
        <dbReference type="ARBA" id="ARBA00023136"/>
    </source>
</evidence>
<proteinExistence type="predicted"/>
<dbReference type="InterPro" id="IPR036259">
    <property type="entry name" value="MFS_trans_sf"/>
</dbReference>
<feature type="compositionally biased region" description="Basic and acidic residues" evidence="6">
    <location>
        <begin position="18"/>
        <end position="42"/>
    </location>
</feature>
<evidence type="ECO:0000256" key="3">
    <source>
        <dbReference type="ARBA" id="ARBA00022692"/>
    </source>
</evidence>
<gene>
    <name evidence="8" type="ORF">CPELLU_LOCUS12176</name>
</gene>
<accession>A0A9N9N7G8</accession>
<organism evidence="8 9">
    <name type="scientific">Cetraspora pellucida</name>
    <dbReference type="NCBI Taxonomy" id="1433469"/>
    <lineage>
        <taxon>Eukaryota</taxon>
        <taxon>Fungi</taxon>
        <taxon>Fungi incertae sedis</taxon>
        <taxon>Mucoromycota</taxon>
        <taxon>Glomeromycotina</taxon>
        <taxon>Glomeromycetes</taxon>
        <taxon>Diversisporales</taxon>
        <taxon>Gigasporaceae</taxon>
        <taxon>Cetraspora</taxon>
    </lineage>
</organism>
<evidence type="ECO:0000313" key="9">
    <source>
        <dbReference type="Proteomes" id="UP000789759"/>
    </source>
</evidence>
<dbReference type="OrthoDB" id="2985014at2759"/>
<feature type="non-terminal residue" evidence="8">
    <location>
        <position position="1"/>
    </location>
</feature>
<feature type="transmembrane region" description="Helical" evidence="7">
    <location>
        <begin position="106"/>
        <end position="127"/>
    </location>
</feature>
<dbReference type="Proteomes" id="UP000789759">
    <property type="component" value="Unassembled WGS sequence"/>
</dbReference>
<keyword evidence="9" id="KW-1185">Reference proteome</keyword>
<keyword evidence="3 7" id="KW-0812">Transmembrane</keyword>
<evidence type="ECO:0000256" key="6">
    <source>
        <dbReference type="SAM" id="MobiDB-lite"/>
    </source>
</evidence>
<sequence>MSEERRENNPHGPQDDSQNPKDEKLKDEKPKDNETKDNELKDESYDKILEQRAVASMSQAACTNVVQLGIVRFLLRMDEAGFSPSIVDIVEYVGLFYAMKELALRYSIFMTLISLAGAFSGIAVSILHNWFSMIFIIEGIPTLIAAIVVALYMTRDPADACFLTPEEHKFAIDRLRPEGGPTDVDRSTAKAQIKPAFTDLKVYVYLIIIQAQLMVGVPLAIGTIWMTFNSWASDRYQTRALNLIAAHLLSITCLIGLLVTDSKNP</sequence>
<dbReference type="AlphaFoldDB" id="A0A9N9N7G8"/>
<evidence type="ECO:0000256" key="1">
    <source>
        <dbReference type="ARBA" id="ARBA00004141"/>
    </source>
</evidence>
<feature type="transmembrane region" description="Helical" evidence="7">
    <location>
        <begin position="202"/>
        <end position="228"/>
    </location>
</feature>
<evidence type="ECO:0000256" key="4">
    <source>
        <dbReference type="ARBA" id="ARBA00022989"/>
    </source>
</evidence>
<keyword evidence="2" id="KW-0813">Transport</keyword>
<dbReference type="PANTHER" id="PTHR43791:SF36">
    <property type="entry name" value="TRANSPORTER, PUTATIVE (AFU_ORTHOLOGUE AFUA_6G08340)-RELATED"/>
    <property type="match status" value="1"/>
</dbReference>
<comment type="caution">
    <text evidence="8">The sequence shown here is derived from an EMBL/GenBank/DDBJ whole genome shotgun (WGS) entry which is preliminary data.</text>
</comment>
<dbReference type="PANTHER" id="PTHR43791">
    <property type="entry name" value="PERMEASE-RELATED"/>
    <property type="match status" value="1"/>
</dbReference>
<dbReference type="GO" id="GO:0022857">
    <property type="term" value="F:transmembrane transporter activity"/>
    <property type="evidence" value="ECO:0007669"/>
    <property type="project" value="InterPro"/>
</dbReference>
<feature type="transmembrane region" description="Helical" evidence="7">
    <location>
        <begin position="133"/>
        <end position="153"/>
    </location>
</feature>